<feature type="domain" description="Siroheme decarboxylase AsnC-like ligand binding" evidence="7">
    <location>
        <begin position="241"/>
        <end position="326"/>
    </location>
</feature>
<name>I4AAW6_DESDJ</name>
<gene>
    <name evidence="9" type="ordered locus">Desde_2795</name>
</gene>
<dbReference type="Pfam" id="PF22451">
    <property type="entry name" value="NirdL-like_HTH"/>
    <property type="match status" value="2"/>
</dbReference>
<dbReference type="AlphaFoldDB" id="I4AAW6"/>
<dbReference type="InterPro" id="IPR053953">
    <property type="entry name" value="NirdL-like_HTH"/>
</dbReference>
<dbReference type="eggNOG" id="COG1522">
    <property type="taxonomic scope" value="Bacteria"/>
</dbReference>
<dbReference type="EMBL" id="CP003348">
    <property type="protein sequence ID" value="AFM01101.1"/>
    <property type="molecule type" value="Genomic_DNA"/>
</dbReference>
<evidence type="ECO:0000256" key="5">
    <source>
        <dbReference type="ARBA" id="ARBA00048470"/>
    </source>
</evidence>
<dbReference type="InterPro" id="IPR040523">
    <property type="entry name" value="AsnC_trans_reg2"/>
</dbReference>
<dbReference type="Gene3D" id="1.10.10.10">
    <property type="entry name" value="Winged helix-like DNA-binding domain superfamily/Winged helix DNA-binding domain"/>
    <property type="match status" value="1"/>
</dbReference>
<accession>I4AAW6</accession>
<dbReference type="OrthoDB" id="9806536at2"/>
<evidence type="ECO:0000256" key="3">
    <source>
        <dbReference type="ARBA" id="ARBA00023457"/>
    </source>
</evidence>
<proteinExistence type="inferred from homology"/>
<dbReference type="STRING" id="756499.Desde_2795"/>
<dbReference type="GO" id="GO:0016829">
    <property type="term" value="F:lyase activity"/>
    <property type="evidence" value="ECO:0007669"/>
    <property type="project" value="UniProtKB-KW"/>
</dbReference>
<evidence type="ECO:0000259" key="8">
    <source>
        <dbReference type="Pfam" id="PF22451"/>
    </source>
</evidence>
<dbReference type="Gene3D" id="3.30.70.3460">
    <property type="match status" value="2"/>
</dbReference>
<evidence type="ECO:0000256" key="6">
    <source>
        <dbReference type="SAM" id="MobiDB-lite"/>
    </source>
</evidence>
<sequence length="338" mass="38723">MDALDRALLNIVQTDFPITSRPYETLAGLTGSTEDEAWERIQSFRQEGIIRRLGGVFDSHRLGYKSTLCAAKVPEDKIQILADLLMDIPGVTHNYLRNHDYNIWFTLIATSQKEVEKVLTTIKGIIGTEEVYSLPALRLFKISVDFDFSPEDQEEDSRNLEEYECSSANPRGSQKLEPYPVDEADKLIIRELQGNIPESLTPYAEIAEKLAWQEERVLKQTQHLVNNQVIRRFGAVLRHQKAGFTANAMGVWQVPEEKAESLGKIMASFREVSHCYQRPTLKDWPYNLFTMIHARSQEECGEVMAKIAQATGIKDYAMLFSIKELKKSSMQYYMEEDD</sequence>
<dbReference type="InterPro" id="IPR050684">
    <property type="entry name" value="HTH-Siroheme_Decarb"/>
</dbReference>
<evidence type="ECO:0000313" key="9">
    <source>
        <dbReference type="EMBL" id="AFM01101.1"/>
    </source>
</evidence>
<dbReference type="KEGG" id="ddh:Desde_2795"/>
<feature type="region of interest" description="Disordered" evidence="6">
    <location>
        <begin position="151"/>
        <end position="176"/>
    </location>
</feature>
<keyword evidence="10" id="KW-1185">Reference proteome</keyword>
<dbReference type="PANTHER" id="PTHR43413">
    <property type="entry name" value="TRANSCRIPTIONAL REGULATOR, ASNC FAMILY"/>
    <property type="match status" value="1"/>
</dbReference>
<feature type="domain" description="Siroheme decarboxylase NirL-like HTH" evidence="8">
    <location>
        <begin position="185"/>
        <end position="231"/>
    </location>
</feature>
<reference evidence="9 10" key="2">
    <citation type="journal article" date="2015" name="J. Bacteriol.">
        <title>Genomic, proteomic, and biochemical analysis of the organohalide respiratory pathway in Desulfitobacterium dehalogenans.</title>
        <authorList>
            <person name="Kruse T."/>
            <person name="van de Pas B.A."/>
            <person name="Atteia A."/>
            <person name="Krab K."/>
            <person name="Hagen W.R."/>
            <person name="Goodwin L."/>
            <person name="Chain P."/>
            <person name="Boeren S."/>
            <person name="Maphosa F."/>
            <person name="Schraa G."/>
            <person name="de Vos W.M."/>
            <person name="van der Oost J."/>
            <person name="Smidt H."/>
            <person name="Stams A.J."/>
        </authorList>
    </citation>
    <scope>NUCLEOTIDE SEQUENCE [LARGE SCALE GENOMIC DNA]</scope>
    <source>
        <strain evidence="10">ATCC 51507 / DSM 9161 / JW/IU-DC1</strain>
    </source>
</reference>
<dbReference type="HOGENOM" id="CLU_049427_0_0_9"/>
<evidence type="ECO:0000256" key="4">
    <source>
        <dbReference type="ARBA" id="ARBA00023471"/>
    </source>
</evidence>
<comment type="catalytic activity">
    <reaction evidence="5">
        <text>siroheme + 2 H(+) = 12,18-didecarboxysiroheme + 2 CO2</text>
        <dbReference type="Rhea" id="RHEA:19093"/>
        <dbReference type="ChEBI" id="CHEBI:15378"/>
        <dbReference type="ChEBI" id="CHEBI:16526"/>
        <dbReference type="ChEBI" id="CHEBI:60052"/>
        <dbReference type="ChEBI" id="CHEBI:140497"/>
        <dbReference type="EC" id="4.1.1.111"/>
    </reaction>
</comment>
<protein>
    <recommendedName>
        <fullName evidence="4">siroheme decarboxylase</fullName>
        <ecNumber evidence="4">4.1.1.111</ecNumber>
    </recommendedName>
</protein>
<feature type="domain" description="Siroheme decarboxylase NirL-like HTH" evidence="8">
    <location>
        <begin position="5"/>
        <end position="51"/>
    </location>
</feature>
<dbReference type="PANTHER" id="PTHR43413:SF1">
    <property type="entry name" value="SIROHEME DECARBOXYLASE NIRL SUBUNIT"/>
    <property type="match status" value="1"/>
</dbReference>
<evidence type="ECO:0000256" key="1">
    <source>
        <dbReference type="ARBA" id="ARBA00023239"/>
    </source>
</evidence>
<evidence type="ECO:0000259" key="7">
    <source>
        <dbReference type="Pfam" id="PF17805"/>
    </source>
</evidence>
<comment type="similarity">
    <text evidence="3">Belongs to the Ahb/Nir family.</text>
</comment>
<keyword evidence="1" id="KW-0456">Lyase</keyword>
<comment type="pathway">
    <text evidence="2">Porphyrin-containing compound metabolism.</text>
</comment>
<evidence type="ECO:0000313" key="10">
    <source>
        <dbReference type="Proteomes" id="UP000006053"/>
    </source>
</evidence>
<evidence type="ECO:0000256" key="2">
    <source>
        <dbReference type="ARBA" id="ARBA00023444"/>
    </source>
</evidence>
<dbReference type="Pfam" id="PF17805">
    <property type="entry name" value="AsnC_trans_reg2"/>
    <property type="match status" value="2"/>
</dbReference>
<dbReference type="EC" id="4.1.1.111" evidence="4"/>
<dbReference type="Proteomes" id="UP000006053">
    <property type="component" value="Chromosome"/>
</dbReference>
<dbReference type="InterPro" id="IPR036388">
    <property type="entry name" value="WH-like_DNA-bd_sf"/>
</dbReference>
<dbReference type="RefSeq" id="WP_014794581.1">
    <property type="nucleotide sequence ID" value="NC_018017.1"/>
</dbReference>
<organism evidence="9 10">
    <name type="scientific">Desulfitobacterium dehalogenans (strain ATCC 51507 / DSM 9161 / JW/IU-DC1)</name>
    <dbReference type="NCBI Taxonomy" id="756499"/>
    <lineage>
        <taxon>Bacteria</taxon>
        <taxon>Bacillati</taxon>
        <taxon>Bacillota</taxon>
        <taxon>Clostridia</taxon>
        <taxon>Eubacteriales</taxon>
        <taxon>Desulfitobacteriaceae</taxon>
        <taxon>Desulfitobacterium</taxon>
    </lineage>
</organism>
<feature type="domain" description="Siroheme decarboxylase AsnC-like ligand binding" evidence="7">
    <location>
        <begin position="61"/>
        <end position="141"/>
    </location>
</feature>
<reference evidence="10" key="1">
    <citation type="submission" date="2012-06" db="EMBL/GenBank/DDBJ databases">
        <title>Complete sequence of Desulfitobacterium dehalogenans ATCC 51507.</title>
        <authorList>
            <person name="Lucas S."/>
            <person name="Han J."/>
            <person name="Lapidus A."/>
            <person name="Cheng J.-F."/>
            <person name="Goodwin L."/>
            <person name="Pitluck S."/>
            <person name="Peters L."/>
            <person name="Ovchinnikova G."/>
            <person name="Teshima H."/>
            <person name="Detter J.C."/>
            <person name="Han C."/>
            <person name="Tapia R."/>
            <person name="Land M."/>
            <person name="Hauser L."/>
            <person name="Kyrpides N."/>
            <person name="Ivanova N."/>
            <person name="Pagani I."/>
            <person name="Kruse T."/>
            <person name="de Vos W.M."/>
            <person name="Smidt H."/>
            <person name="Woyke T."/>
        </authorList>
    </citation>
    <scope>NUCLEOTIDE SEQUENCE [LARGE SCALE GENOMIC DNA]</scope>
    <source>
        <strain evidence="10">ATCC 51507 / DSM 9161 / JW/IU-DC1</strain>
    </source>
</reference>